<evidence type="ECO:0000256" key="2">
    <source>
        <dbReference type="ARBA" id="ARBA00022670"/>
    </source>
</evidence>
<dbReference type="SUPFAM" id="SSF54001">
    <property type="entry name" value="Cysteine proteinases"/>
    <property type="match status" value="1"/>
</dbReference>
<evidence type="ECO:0000256" key="1">
    <source>
        <dbReference type="ARBA" id="ARBA00008455"/>
    </source>
</evidence>
<keyword evidence="7" id="KW-0472">Membrane</keyword>
<dbReference type="InterPro" id="IPR025660">
    <property type="entry name" value="Pept_his_AS"/>
</dbReference>
<keyword evidence="2" id="KW-0645">Protease</keyword>
<keyword evidence="4" id="KW-0788">Thiol protease</keyword>
<keyword evidence="7" id="KW-1133">Transmembrane helix</keyword>
<keyword evidence="6" id="KW-1015">Disulfide bond</keyword>
<keyword evidence="7" id="KW-0812">Transmembrane</keyword>
<evidence type="ECO:0000256" key="7">
    <source>
        <dbReference type="SAM" id="Phobius"/>
    </source>
</evidence>
<protein>
    <submittedName>
        <fullName evidence="9">Putative cysteine proteinase cathepsin f</fullName>
    </submittedName>
</protein>
<evidence type="ECO:0000256" key="3">
    <source>
        <dbReference type="ARBA" id="ARBA00022801"/>
    </source>
</evidence>
<evidence type="ECO:0000313" key="9">
    <source>
        <dbReference type="EMBL" id="JAI54406.1"/>
    </source>
</evidence>
<dbReference type="SMART" id="SM00645">
    <property type="entry name" value="Pept_C1"/>
    <property type="match status" value="1"/>
</dbReference>
<evidence type="ECO:0000256" key="5">
    <source>
        <dbReference type="ARBA" id="ARBA00023145"/>
    </source>
</evidence>
<dbReference type="InterPro" id="IPR038765">
    <property type="entry name" value="Papain-like_cys_pep_sf"/>
</dbReference>
<dbReference type="PROSITE" id="PS00139">
    <property type="entry name" value="THIOL_PROTEASE_CYS"/>
    <property type="match status" value="1"/>
</dbReference>
<sequence>MVEWRAVSLTLAIVALCFIGIPIKIDNLKSLETRLLFDSYLARFNKSYDLYSKDYEERYKNFKEAITQFQDWNKFRNSSQLAYYGFTKFADLSQNEFKSRYLRHRRSHLENHRHQHPLSEKNGIDRGRPLLKLTGQARPKIVDWRRQGIVSQIKNQGSCGACWAFSTISNAESMLALKTGQLRVLSVQEAIDCAGNGNLGCNGGDTCNLLEWLVENQIQIQTEQQYPLVLHNDVCRLNKSMDHGVAIRDDFLCRDFSDQEEQMLDVIANHGPITVAVNAISWQYYLGGVIRFHCDGASLNHAVVIVGYDLTADIPHYLVRNSWGKDFGENGYLKIAIGANVCGISSDVVIFDVI</sequence>
<comment type="similarity">
    <text evidence="1">Belongs to the peptidase C1 family.</text>
</comment>
<dbReference type="InterPro" id="IPR000169">
    <property type="entry name" value="Pept_cys_AS"/>
</dbReference>
<dbReference type="InterPro" id="IPR013128">
    <property type="entry name" value="Peptidase_C1A"/>
</dbReference>
<dbReference type="PRINTS" id="PR00705">
    <property type="entry name" value="PAPAIN"/>
</dbReference>
<dbReference type="Pfam" id="PF08246">
    <property type="entry name" value="Inhibitor_I29"/>
    <property type="match status" value="1"/>
</dbReference>
<feature type="transmembrane region" description="Helical" evidence="7">
    <location>
        <begin position="6"/>
        <end position="25"/>
    </location>
</feature>
<dbReference type="PANTHER" id="PTHR12411">
    <property type="entry name" value="CYSTEINE PROTEASE FAMILY C1-RELATED"/>
    <property type="match status" value="1"/>
</dbReference>
<reference evidence="9" key="1">
    <citation type="journal article" date="2016" name="PLoS Negl. Trop. Dis.">
        <title>A Deep Insight into the Sialome of Rhodnius neglectus, a Vector of Chagas Disease.</title>
        <authorList>
            <person name="Santiago P.B."/>
            <person name="Assumpcao T.C."/>
            <person name="Araujo C.N."/>
            <person name="Bastos I.M."/>
            <person name="Neves D."/>
            <person name="Silva I.G."/>
            <person name="Charneau S."/>
            <person name="Queiroz R.M."/>
            <person name="Raiol T."/>
            <person name="Oliveira J.V."/>
            <person name="Sousa M.V."/>
            <person name="Calvo E."/>
            <person name="Ribeiro J.M."/>
            <person name="Santana J.M."/>
        </authorList>
    </citation>
    <scope>NUCLEOTIDE SEQUENCE</scope>
    <source>
        <tissue evidence="9">Salivary glands</tissue>
    </source>
</reference>
<keyword evidence="5" id="KW-0865">Zymogen</keyword>
<dbReference type="Gene3D" id="3.90.70.10">
    <property type="entry name" value="Cysteine proteinases"/>
    <property type="match status" value="1"/>
</dbReference>
<dbReference type="PROSITE" id="PS00639">
    <property type="entry name" value="THIOL_PROTEASE_HIS"/>
    <property type="match status" value="1"/>
</dbReference>
<evidence type="ECO:0000256" key="6">
    <source>
        <dbReference type="ARBA" id="ARBA00023157"/>
    </source>
</evidence>
<evidence type="ECO:0000259" key="8">
    <source>
        <dbReference type="SMART" id="SM00645"/>
    </source>
</evidence>
<evidence type="ECO:0000256" key="4">
    <source>
        <dbReference type="ARBA" id="ARBA00022807"/>
    </source>
</evidence>
<dbReference type="AlphaFoldDB" id="A0A0P4VPU0"/>
<name>A0A0P4VPU0_9HEMI</name>
<dbReference type="CDD" id="cd02248">
    <property type="entry name" value="Peptidase_C1A"/>
    <property type="match status" value="1"/>
</dbReference>
<dbReference type="Pfam" id="PF00112">
    <property type="entry name" value="Peptidase_C1"/>
    <property type="match status" value="1"/>
</dbReference>
<feature type="domain" description="Peptidase C1A papain C-terminal" evidence="8">
    <location>
        <begin position="138"/>
        <end position="352"/>
    </location>
</feature>
<keyword evidence="3" id="KW-0378">Hydrolase</keyword>
<dbReference type="InterPro" id="IPR000668">
    <property type="entry name" value="Peptidase_C1A_C"/>
</dbReference>
<dbReference type="GO" id="GO:0006508">
    <property type="term" value="P:proteolysis"/>
    <property type="evidence" value="ECO:0007669"/>
    <property type="project" value="UniProtKB-KW"/>
</dbReference>
<dbReference type="InterPro" id="IPR013201">
    <property type="entry name" value="Prot_inhib_I29"/>
</dbReference>
<dbReference type="InterPro" id="IPR039417">
    <property type="entry name" value="Peptidase_C1A_papain-like"/>
</dbReference>
<dbReference type="EMBL" id="GDKW01002189">
    <property type="protein sequence ID" value="JAI54406.1"/>
    <property type="molecule type" value="mRNA"/>
</dbReference>
<proteinExistence type="evidence at transcript level"/>
<accession>A0A0P4VPU0</accession>
<dbReference type="GO" id="GO:0008234">
    <property type="term" value="F:cysteine-type peptidase activity"/>
    <property type="evidence" value="ECO:0007669"/>
    <property type="project" value="UniProtKB-KW"/>
</dbReference>
<organism evidence="9">
    <name type="scientific">Rhodnius neglectus</name>
    <dbReference type="NCBI Taxonomy" id="72488"/>
    <lineage>
        <taxon>Eukaryota</taxon>
        <taxon>Metazoa</taxon>
        <taxon>Ecdysozoa</taxon>
        <taxon>Arthropoda</taxon>
        <taxon>Hexapoda</taxon>
        <taxon>Insecta</taxon>
        <taxon>Pterygota</taxon>
        <taxon>Neoptera</taxon>
        <taxon>Paraneoptera</taxon>
        <taxon>Hemiptera</taxon>
        <taxon>Heteroptera</taxon>
        <taxon>Panheteroptera</taxon>
        <taxon>Cimicomorpha</taxon>
        <taxon>Reduviidae</taxon>
        <taxon>Triatominae</taxon>
        <taxon>Rhodnius</taxon>
    </lineage>
</organism>